<dbReference type="RefSeq" id="WP_202201672.1">
    <property type="nucleotide sequence ID" value="NZ_BAAATO010000027.1"/>
</dbReference>
<dbReference type="InterPro" id="IPR038765">
    <property type="entry name" value="Papain-like_cys_pep_sf"/>
</dbReference>
<dbReference type="InterPro" id="IPR028994">
    <property type="entry name" value="Integrin_alpha_N"/>
</dbReference>
<evidence type="ECO:0008006" key="4">
    <source>
        <dbReference type="Google" id="ProtNLM"/>
    </source>
</evidence>
<sequence length="420" mass="44606">MSRKIGKLTRLALATAITASTVLGTAALASSAHAVGTSSVGGDISRSEIIARAQSWVDAQVPYSQTSYRTDSNGTYRQDCSGLVSMAWHINTAGTNSGFTTWTLPDYATRLGSLDDLRPGDALDNISQHVVLFTGWADAGHTRANIIEEARPGTNARTSSYSRSYIVSGGYQPYRYDHTVEGGSSTPPVPAQKVMSWYLSDNAGSGVSTRPEFGFGNTPMVPLAGDFDGDGKDTQAAYDPTTSTFYLANSGSTAQATLAFGNAGNRPVLGRWDGTTSQIGVYMPDTGKFYLRHDNGTVSSFAFGNGGDWRPIAGDWDGNGTVTVGLYDPATSTFYLRNSNTEGPADQTVTFGNSDSIPLAGDWDHTGRTNIGVYMPANRTFYFRHDDGTVTSVTYGDAGDTPLTGDWDGDGRATQGIIHS</sequence>
<feature type="chain" id="PRO_5045715018" description="VCBS repeat protein" evidence="1">
    <location>
        <begin position="35"/>
        <end position="420"/>
    </location>
</feature>
<feature type="signal peptide" evidence="1">
    <location>
        <begin position="1"/>
        <end position="34"/>
    </location>
</feature>
<gene>
    <name evidence="2" type="ORF">Sspor_58330</name>
</gene>
<protein>
    <recommendedName>
        <fullName evidence="4">VCBS repeat protein</fullName>
    </recommendedName>
</protein>
<keyword evidence="3" id="KW-1185">Reference proteome</keyword>
<evidence type="ECO:0000256" key="1">
    <source>
        <dbReference type="SAM" id="SignalP"/>
    </source>
</evidence>
<name>A0ABQ3TIS9_9ACTN</name>
<proteinExistence type="predicted"/>
<reference evidence="3" key="1">
    <citation type="submission" date="2023-07" db="EMBL/GenBank/DDBJ databases">
        <title>Whole genome shotgun sequence of Streptomyces spororaveus NBRC 15456.</title>
        <authorList>
            <person name="Komaki H."/>
            <person name="Tamura T."/>
        </authorList>
    </citation>
    <scope>NUCLEOTIDE SEQUENCE [LARGE SCALE GENOMIC DNA]</scope>
    <source>
        <strain evidence="3">NBRC 15456</strain>
    </source>
</reference>
<accession>A0ABQ3TIS9</accession>
<organism evidence="2 3">
    <name type="scientific">Streptomyces spororaveus</name>
    <dbReference type="NCBI Taxonomy" id="284039"/>
    <lineage>
        <taxon>Bacteria</taxon>
        <taxon>Bacillati</taxon>
        <taxon>Actinomycetota</taxon>
        <taxon>Actinomycetes</taxon>
        <taxon>Kitasatosporales</taxon>
        <taxon>Streptomycetaceae</taxon>
        <taxon>Streptomyces</taxon>
    </lineage>
</organism>
<dbReference type="EMBL" id="BNED01000005">
    <property type="protein sequence ID" value="GHI80272.1"/>
    <property type="molecule type" value="Genomic_DNA"/>
</dbReference>
<evidence type="ECO:0000313" key="3">
    <source>
        <dbReference type="Proteomes" id="UP000608522"/>
    </source>
</evidence>
<dbReference type="Gene3D" id="3.90.1720.10">
    <property type="entry name" value="endopeptidase domain like (from Nostoc punctiforme)"/>
    <property type="match status" value="1"/>
</dbReference>
<comment type="caution">
    <text evidence="2">The sequence shown here is derived from an EMBL/GenBank/DDBJ whole genome shotgun (WGS) entry which is preliminary data.</text>
</comment>
<evidence type="ECO:0000313" key="2">
    <source>
        <dbReference type="EMBL" id="GHI80272.1"/>
    </source>
</evidence>
<dbReference type="SUPFAM" id="SSF69318">
    <property type="entry name" value="Integrin alpha N-terminal domain"/>
    <property type="match status" value="1"/>
</dbReference>
<dbReference type="Proteomes" id="UP000608522">
    <property type="component" value="Unassembled WGS sequence"/>
</dbReference>
<dbReference type="SUPFAM" id="SSF54001">
    <property type="entry name" value="Cysteine proteinases"/>
    <property type="match status" value="1"/>
</dbReference>
<keyword evidence="1" id="KW-0732">Signal</keyword>